<evidence type="ECO:0000313" key="2">
    <source>
        <dbReference type="EMBL" id="CAD9233272.1"/>
    </source>
</evidence>
<dbReference type="GO" id="GO:0070652">
    <property type="term" value="C:HAUS complex"/>
    <property type="evidence" value="ECO:0007669"/>
    <property type="project" value="InterPro"/>
</dbReference>
<feature type="coiled-coil region" evidence="1">
    <location>
        <begin position="220"/>
        <end position="254"/>
    </location>
</feature>
<dbReference type="InterPro" id="IPR029327">
    <property type="entry name" value="HAUS4"/>
</dbReference>
<keyword evidence="1" id="KW-0175">Coiled coil</keyword>
<protein>
    <submittedName>
        <fullName evidence="2">Uncharacterized protein</fullName>
    </submittedName>
</protein>
<dbReference type="GO" id="GO:0051011">
    <property type="term" value="F:microtubule minus-end binding"/>
    <property type="evidence" value="ECO:0007669"/>
    <property type="project" value="TreeGrafter"/>
</dbReference>
<organism evidence="2">
    <name type="scientific">Compsopogon caeruleus</name>
    <dbReference type="NCBI Taxonomy" id="31354"/>
    <lineage>
        <taxon>Eukaryota</taxon>
        <taxon>Rhodophyta</taxon>
        <taxon>Compsopogonophyceae</taxon>
        <taxon>Compsopogonales</taxon>
        <taxon>Compsopogonaceae</taxon>
        <taxon>Compsopogon</taxon>
    </lineage>
</organism>
<dbReference type="AlphaFoldDB" id="A0A7S1XDB2"/>
<dbReference type="GO" id="GO:0051225">
    <property type="term" value="P:spindle assembly"/>
    <property type="evidence" value="ECO:0007669"/>
    <property type="project" value="InterPro"/>
</dbReference>
<dbReference type="PANTHER" id="PTHR16219">
    <property type="entry name" value="AUGMIN SUBUNIT 4 FAMILY MEMBER"/>
    <property type="match status" value="1"/>
</dbReference>
<proteinExistence type="predicted"/>
<name>A0A7S1XDB2_9RHOD</name>
<dbReference type="PANTHER" id="PTHR16219:SF1">
    <property type="entry name" value="HAUS AUGMIN-LIKE COMPLEX SUBUNIT 4"/>
    <property type="match status" value="1"/>
</dbReference>
<accession>A0A7S1XDB2</accession>
<sequence length="287" mass="33509">MNDSRCRPDVNDNEELTKLALGLLRNEVENLLYGGGLARCDSAIELGWRDEWTEELRLVYGDAMRESIFGGSSSSSRKLDDEVAERFRRLVERKLERDLEHLVLHWNGLVHAAAMDEYSARDSAQLAEVLSRVEESNREWAREMEGREDTVVMESDRAWDASREEIEQKIHTIRESCLSSRSEWEREYAEYRCTKVDALTAKLDLVLARLESELYTPESAREIEEICLRLTRELEKARDRKNALSQELERYHSLGPEFMDLAAEYARLSVEDQTRSRIMRELQDTKE</sequence>
<evidence type="ECO:0000256" key="1">
    <source>
        <dbReference type="SAM" id="Coils"/>
    </source>
</evidence>
<dbReference type="EMBL" id="HBGH01009607">
    <property type="protein sequence ID" value="CAD9233272.1"/>
    <property type="molecule type" value="Transcribed_RNA"/>
</dbReference>
<gene>
    <name evidence="2" type="ORF">CCAE0312_LOCUS5358</name>
</gene>
<reference evidence="2" key="1">
    <citation type="submission" date="2021-01" db="EMBL/GenBank/DDBJ databases">
        <authorList>
            <person name="Corre E."/>
            <person name="Pelletier E."/>
            <person name="Niang G."/>
            <person name="Scheremetjew M."/>
            <person name="Finn R."/>
            <person name="Kale V."/>
            <person name="Holt S."/>
            <person name="Cochrane G."/>
            <person name="Meng A."/>
            <person name="Brown T."/>
            <person name="Cohen L."/>
        </authorList>
    </citation>
    <scope>NUCLEOTIDE SEQUENCE</scope>
    <source>
        <strain evidence="2">SAG 36.94</strain>
    </source>
</reference>
<dbReference type="Pfam" id="PF14735">
    <property type="entry name" value="HAUS4"/>
    <property type="match status" value="1"/>
</dbReference>